<dbReference type="GO" id="GO:0009055">
    <property type="term" value="F:electron transfer activity"/>
    <property type="evidence" value="ECO:0007669"/>
    <property type="project" value="InterPro"/>
</dbReference>
<organism evidence="10 12">
    <name type="scientific">Burkholderia pseudomultivorans</name>
    <dbReference type="NCBI Taxonomy" id="1207504"/>
    <lineage>
        <taxon>Bacteria</taxon>
        <taxon>Pseudomonadati</taxon>
        <taxon>Pseudomonadota</taxon>
        <taxon>Betaproteobacteria</taxon>
        <taxon>Burkholderiales</taxon>
        <taxon>Burkholderiaceae</taxon>
        <taxon>Burkholderia</taxon>
        <taxon>Burkholderia cepacia complex</taxon>
    </lineage>
</organism>
<comment type="PTM">
    <text evidence="6">Binds 1 heme c group covalently per subunit.</text>
</comment>
<feature type="binding site" description="covalent" evidence="6">
    <location>
        <position position="44"/>
    </location>
    <ligand>
        <name>heme c</name>
        <dbReference type="ChEBI" id="CHEBI:61717"/>
    </ligand>
</feature>
<feature type="signal peptide" evidence="8">
    <location>
        <begin position="1"/>
        <end position="25"/>
    </location>
</feature>
<dbReference type="EMBL" id="CABVPP010000026">
    <property type="protein sequence ID" value="VWB76151.1"/>
    <property type="molecule type" value="Genomic_DNA"/>
</dbReference>
<keyword evidence="5 6" id="KW-0408">Iron</keyword>
<reference evidence="10 12" key="1">
    <citation type="submission" date="2015-11" db="EMBL/GenBank/DDBJ databases">
        <title>Expanding the genomic diversity of Burkholderia species for the development of highly accurate diagnostics.</title>
        <authorList>
            <person name="Sahl J."/>
            <person name="Keim P."/>
            <person name="Wagner D."/>
        </authorList>
    </citation>
    <scope>NUCLEOTIDE SEQUENCE [LARGE SCALE GENOMIC DNA]</scope>
    <source>
        <strain evidence="10 12">MSMB368WGS</strain>
    </source>
</reference>
<dbReference type="Proteomes" id="UP000062912">
    <property type="component" value="Unassembled WGS sequence"/>
</dbReference>
<sequence>MNRPLWNAAACAAVALVCVARPAAAERIAEPTELVDRQHCMFCHTPDRAFLAPAFHDIAGRYRDVPGARAMLVDKLRHGGTAHWGDQEMPLAPERGGPLSDEDAQRLVDWVMSQ</sequence>
<dbReference type="EMBL" id="LPJR01000001">
    <property type="protein sequence ID" value="KWF38024.1"/>
    <property type="molecule type" value="Genomic_DNA"/>
</dbReference>
<protein>
    <submittedName>
        <fullName evidence="10 11">Cytochrome C</fullName>
    </submittedName>
</protein>
<evidence type="ECO:0000313" key="11">
    <source>
        <dbReference type="EMBL" id="VWB76151.1"/>
    </source>
</evidence>
<feature type="region of interest" description="Disordered" evidence="7">
    <location>
        <begin position="81"/>
        <end position="101"/>
    </location>
</feature>
<evidence type="ECO:0000256" key="6">
    <source>
        <dbReference type="PIRSR" id="PIRSR602324-1"/>
    </source>
</evidence>
<keyword evidence="4" id="KW-0249">Electron transport</keyword>
<dbReference type="PRINTS" id="PR00606">
    <property type="entry name" value="CYTCHROMECID"/>
</dbReference>
<evidence type="ECO:0000256" key="1">
    <source>
        <dbReference type="ARBA" id="ARBA00022448"/>
    </source>
</evidence>
<proteinExistence type="predicted"/>
<reference evidence="11 13" key="2">
    <citation type="submission" date="2019-09" db="EMBL/GenBank/DDBJ databases">
        <authorList>
            <person name="Depoorter E."/>
        </authorList>
    </citation>
    <scope>NUCLEOTIDE SEQUENCE [LARGE SCALE GENOMIC DNA]</scope>
    <source>
        <strain evidence="11">LMG 26883</strain>
    </source>
</reference>
<dbReference type="GO" id="GO:0005506">
    <property type="term" value="F:iron ion binding"/>
    <property type="evidence" value="ECO:0007669"/>
    <property type="project" value="InterPro"/>
</dbReference>
<dbReference type="Proteomes" id="UP000494162">
    <property type="component" value="Unassembled WGS sequence"/>
</dbReference>
<dbReference type="InterPro" id="IPR036909">
    <property type="entry name" value="Cyt_c-like_dom_sf"/>
</dbReference>
<feature type="domain" description="Cytochrome c" evidence="9">
    <location>
        <begin position="26"/>
        <end position="114"/>
    </location>
</feature>
<evidence type="ECO:0000256" key="2">
    <source>
        <dbReference type="ARBA" id="ARBA00022617"/>
    </source>
</evidence>
<dbReference type="GO" id="GO:0020037">
    <property type="term" value="F:heme binding"/>
    <property type="evidence" value="ECO:0007669"/>
    <property type="project" value="InterPro"/>
</dbReference>
<dbReference type="PROSITE" id="PS51007">
    <property type="entry name" value="CYTC"/>
    <property type="match status" value="1"/>
</dbReference>
<evidence type="ECO:0000256" key="7">
    <source>
        <dbReference type="SAM" id="MobiDB-lite"/>
    </source>
</evidence>
<feature type="chain" id="PRO_5033729367" evidence="8">
    <location>
        <begin position="26"/>
        <end position="114"/>
    </location>
</feature>
<evidence type="ECO:0000256" key="4">
    <source>
        <dbReference type="ARBA" id="ARBA00022982"/>
    </source>
</evidence>
<evidence type="ECO:0000256" key="8">
    <source>
        <dbReference type="SAM" id="SignalP"/>
    </source>
</evidence>
<dbReference type="Gene3D" id="1.10.760.10">
    <property type="entry name" value="Cytochrome c-like domain"/>
    <property type="match status" value="1"/>
</dbReference>
<evidence type="ECO:0000256" key="5">
    <source>
        <dbReference type="ARBA" id="ARBA00023004"/>
    </source>
</evidence>
<evidence type="ECO:0000313" key="10">
    <source>
        <dbReference type="EMBL" id="KWF38024.1"/>
    </source>
</evidence>
<dbReference type="InterPro" id="IPR009056">
    <property type="entry name" value="Cyt_c-like_dom"/>
</dbReference>
<feature type="binding site" description="covalent" evidence="6">
    <location>
        <position position="40"/>
    </location>
    <ligand>
        <name>heme c</name>
        <dbReference type="ChEBI" id="CHEBI:61717"/>
    </ligand>
</feature>
<evidence type="ECO:0000256" key="3">
    <source>
        <dbReference type="ARBA" id="ARBA00022723"/>
    </source>
</evidence>
<accession>A0A132ENV7</accession>
<keyword evidence="3 6" id="KW-0479">Metal-binding</keyword>
<gene>
    <name evidence="11" type="ORF">BPS26883_03628</name>
    <name evidence="10" type="ORF">WT56_04905</name>
</gene>
<dbReference type="InterPro" id="IPR002324">
    <property type="entry name" value="Cyt_c_ID"/>
</dbReference>
<dbReference type="SUPFAM" id="SSF46626">
    <property type="entry name" value="Cytochrome c"/>
    <property type="match status" value="1"/>
</dbReference>
<dbReference type="AlphaFoldDB" id="A0A132ENV7"/>
<keyword evidence="2 6" id="KW-0349">Heme</keyword>
<name>A0A132ENV7_9BURK</name>
<keyword evidence="8" id="KW-0732">Signal</keyword>
<evidence type="ECO:0000313" key="12">
    <source>
        <dbReference type="Proteomes" id="UP000062912"/>
    </source>
</evidence>
<keyword evidence="1" id="KW-0813">Transport</keyword>
<evidence type="ECO:0000313" key="13">
    <source>
        <dbReference type="Proteomes" id="UP000494162"/>
    </source>
</evidence>
<evidence type="ECO:0000259" key="9">
    <source>
        <dbReference type="PROSITE" id="PS51007"/>
    </source>
</evidence>